<accession>A0A6A8GAB3</accession>
<name>A0A6A8GAB3_9EURY</name>
<dbReference type="InterPro" id="IPR002104">
    <property type="entry name" value="Integrase_catalytic"/>
</dbReference>
<evidence type="ECO:0000313" key="7">
    <source>
        <dbReference type="EMBL" id="MRW97213.1"/>
    </source>
</evidence>
<dbReference type="InterPro" id="IPR004107">
    <property type="entry name" value="Integrase_SAM-like_N"/>
</dbReference>
<dbReference type="PROSITE" id="PS51898">
    <property type="entry name" value="TYR_RECOMBINASE"/>
    <property type="match status" value="1"/>
</dbReference>
<keyword evidence="8" id="KW-1185">Reference proteome</keyword>
<evidence type="ECO:0000256" key="1">
    <source>
        <dbReference type="ARBA" id="ARBA00022908"/>
    </source>
</evidence>
<dbReference type="PANTHER" id="PTHR30349:SF41">
    <property type="entry name" value="INTEGRASE_RECOMBINASE PROTEIN MJ0367-RELATED"/>
    <property type="match status" value="1"/>
</dbReference>
<dbReference type="InterPro" id="IPR044068">
    <property type="entry name" value="CB"/>
</dbReference>
<comment type="caution">
    <text evidence="7">The sequence shown here is derived from an EMBL/GenBank/DDBJ whole genome shotgun (WGS) entry which is preliminary data.</text>
</comment>
<evidence type="ECO:0000256" key="4">
    <source>
        <dbReference type="PROSITE-ProRule" id="PRU01248"/>
    </source>
</evidence>
<dbReference type="Pfam" id="PF02899">
    <property type="entry name" value="Phage_int_SAM_1"/>
    <property type="match status" value="1"/>
</dbReference>
<dbReference type="GO" id="GO:0006310">
    <property type="term" value="P:DNA recombination"/>
    <property type="evidence" value="ECO:0007669"/>
    <property type="project" value="UniProtKB-KW"/>
</dbReference>
<dbReference type="Pfam" id="PF00589">
    <property type="entry name" value="Phage_integrase"/>
    <property type="match status" value="1"/>
</dbReference>
<dbReference type="InterPro" id="IPR050090">
    <property type="entry name" value="Tyrosine_recombinase_XerCD"/>
</dbReference>
<evidence type="ECO:0000256" key="2">
    <source>
        <dbReference type="ARBA" id="ARBA00023125"/>
    </source>
</evidence>
<dbReference type="Gene3D" id="1.10.150.130">
    <property type="match status" value="1"/>
</dbReference>
<feature type="domain" description="Core-binding (CB)" evidence="6">
    <location>
        <begin position="12"/>
        <end position="95"/>
    </location>
</feature>
<dbReference type="CDD" id="cd00397">
    <property type="entry name" value="DNA_BRE_C"/>
    <property type="match status" value="1"/>
</dbReference>
<dbReference type="SUPFAM" id="SSF56349">
    <property type="entry name" value="DNA breaking-rejoining enzymes"/>
    <property type="match status" value="1"/>
</dbReference>
<dbReference type="OrthoDB" id="198497at2157"/>
<evidence type="ECO:0000313" key="8">
    <source>
        <dbReference type="Proteomes" id="UP000443423"/>
    </source>
</evidence>
<evidence type="ECO:0000259" key="5">
    <source>
        <dbReference type="PROSITE" id="PS51898"/>
    </source>
</evidence>
<evidence type="ECO:0000259" key="6">
    <source>
        <dbReference type="PROSITE" id="PS51900"/>
    </source>
</evidence>
<keyword evidence="3" id="KW-0233">DNA recombination</keyword>
<gene>
    <name evidence="7" type="ORF">GJR99_11600</name>
</gene>
<evidence type="ECO:0000256" key="3">
    <source>
        <dbReference type="ARBA" id="ARBA00023172"/>
    </source>
</evidence>
<protein>
    <submittedName>
        <fullName evidence="7">Tyrosine-type recombinase/integrase</fullName>
    </submittedName>
</protein>
<proteinExistence type="predicted"/>
<dbReference type="EMBL" id="WKJQ01000001">
    <property type="protein sequence ID" value="MRW97213.1"/>
    <property type="molecule type" value="Genomic_DNA"/>
</dbReference>
<keyword evidence="1" id="KW-0229">DNA integration</keyword>
<reference evidence="7 8" key="1">
    <citation type="submission" date="2019-11" db="EMBL/GenBank/DDBJ databases">
        <title>Whole genome sequence of Haloferax sp. MBLA0078.</title>
        <authorList>
            <person name="Seo M.-J."/>
            <person name="Cho E.-S."/>
        </authorList>
    </citation>
    <scope>NUCLEOTIDE SEQUENCE [LARGE SCALE GENOMIC DNA]</scope>
    <source>
        <strain evidence="7 8">MBLA0078</strain>
    </source>
</reference>
<dbReference type="Proteomes" id="UP000443423">
    <property type="component" value="Unassembled WGS sequence"/>
</dbReference>
<dbReference type="PANTHER" id="PTHR30349">
    <property type="entry name" value="PHAGE INTEGRASE-RELATED"/>
    <property type="match status" value="1"/>
</dbReference>
<feature type="domain" description="Tyr recombinase" evidence="5">
    <location>
        <begin position="119"/>
        <end position="338"/>
    </location>
</feature>
<sequence>MTKPNEQPLEPLAPKEAIAIYEQDRESEVSEATLQSHGYRLHNFVRWCDKNEIENLNEIGGRDIQRFKKWRSEQVNIVTLKSQMDTLRVFLRFCESIDGVRDGVADSVRSPSLERVNVRDKDIVRENKASAILAYHDKYHYASVEHTLFRFLWETGCRMGAAHSVDLDDLHLRAEYVELNHRPETGTTLKNRDGGERAVALSTRTCNIIRDYIDEHRYDVEDDYGRRPLFTSKQGRLTKNIIRTYIYRVTRTCVYNGGNCPHDREQDDCEAMRRMYASKCPSSSAPHSIRRGAITHYLNTDTPGEVVSDRMNVSKDVIDEHYDSRTEYEKMDLRRSYLDNL</sequence>
<dbReference type="InterPro" id="IPR013762">
    <property type="entry name" value="Integrase-like_cat_sf"/>
</dbReference>
<dbReference type="InterPro" id="IPR011010">
    <property type="entry name" value="DNA_brk_join_enz"/>
</dbReference>
<dbReference type="Gene3D" id="1.10.443.10">
    <property type="entry name" value="Intergrase catalytic core"/>
    <property type="match status" value="1"/>
</dbReference>
<dbReference type="InterPro" id="IPR010998">
    <property type="entry name" value="Integrase_recombinase_N"/>
</dbReference>
<dbReference type="RefSeq" id="WP_151112319.1">
    <property type="nucleotide sequence ID" value="NZ_WKJQ01000001.1"/>
</dbReference>
<organism evidence="7 8">
    <name type="scientific">Haloferax marinum</name>
    <dbReference type="NCBI Taxonomy" id="2666143"/>
    <lineage>
        <taxon>Archaea</taxon>
        <taxon>Methanobacteriati</taxon>
        <taxon>Methanobacteriota</taxon>
        <taxon>Stenosarchaea group</taxon>
        <taxon>Halobacteria</taxon>
        <taxon>Halobacteriales</taxon>
        <taxon>Haloferacaceae</taxon>
        <taxon>Haloferax</taxon>
    </lineage>
</organism>
<dbReference type="AlphaFoldDB" id="A0A6A8GAB3"/>
<dbReference type="GO" id="GO:0015074">
    <property type="term" value="P:DNA integration"/>
    <property type="evidence" value="ECO:0007669"/>
    <property type="project" value="UniProtKB-KW"/>
</dbReference>
<keyword evidence="2 4" id="KW-0238">DNA-binding</keyword>
<dbReference type="GO" id="GO:0003677">
    <property type="term" value="F:DNA binding"/>
    <property type="evidence" value="ECO:0007669"/>
    <property type="project" value="UniProtKB-UniRule"/>
</dbReference>
<dbReference type="PROSITE" id="PS51900">
    <property type="entry name" value="CB"/>
    <property type="match status" value="1"/>
</dbReference>